<sequence length="36" mass="3778">MGAPIASDPYLSGPRNPYESRGARLTTTQSPVNDGT</sequence>
<evidence type="ECO:0000313" key="2">
    <source>
        <dbReference type="EMBL" id="CAB3770691.1"/>
    </source>
</evidence>
<organism evidence="2 3">
    <name type="scientific">Paraburkholderia humisilvae</name>
    <dbReference type="NCBI Taxonomy" id="627669"/>
    <lineage>
        <taxon>Bacteria</taxon>
        <taxon>Pseudomonadati</taxon>
        <taxon>Pseudomonadota</taxon>
        <taxon>Betaproteobacteria</taxon>
        <taxon>Burkholderiales</taxon>
        <taxon>Burkholderiaceae</taxon>
        <taxon>Paraburkholderia</taxon>
    </lineage>
</organism>
<dbReference type="AlphaFoldDB" id="A0A6J5EZ36"/>
<accession>A0A6J5EZ36</accession>
<feature type="region of interest" description="Disordered" evidence="1">
    <location>
        <begin position="1"/>
        <end position="36"/>
    </location>
</feature>
<gene>
    <name evidence="2" type="ORF">LMG29542_06423</name>
</gene>
<evidence type="ECO:0000313" key="3">
    <source>
        <dbReference type="Proteomes" id="UP000494363"/>
    </source>
</evidence>
<dbReference type="Proteomes" id="UP000494363">
    <property type="component" value="Unassembled WGS sequence"/>
</dbReference>
<dbReference type="EMBL" id="CADIKH010000047">
    <property type="protein sequence ID" value="CAB3770691.1"/>
    <property type="molecule type" value="Genomic_DNA"/>
</dbReference>
<keyword evidence="3" id="KW-1185">Reference proteome</keyword>
<name>A0A6J5EZ36_9BURK</name>
<evidence type="ECO:0000256" key="1">
    <source>
        <dbReference type="SAM" id="MobiDB-lite"/>
    </source>
</evidence>
<reference evidence="2 3" key="1">
    <citation type="submission" date="2020-04" db="EMBL/GenBank/DDBJ databases">
        <authorList>
            <person name="De Canck E."/>
        </authorList>
    </citation>
    <scope>NUCLEOTIDE SEQUENCE [LARGE SCALE GENOMIC DNA]</scope>
    <source>
        <strain evidence="2 3">LMG 29542</strain>
    </source>
</reference>
<protein>
    <submittedName>
        <fullName evidence="2">Uncharacterized protein</fullName>
    </submittedName>
</protein>
<feature type="compositionally biased region" description="Polar residues" evidence="1">
    <location>
        <begin position="25"/>
        <end position="36"/>
    </location>
</feature>
<proteinExistence type="predicted"/>